<keyword evidence="2" id="KW-0614">Plasmid</keyword>
<gene>
    <name evidence="2" type="ORF">PUW23_26040</name>
    <name evidence="3" type="ORF">PUW25_23320</name>
</gene>
<reference evidence="2 5" key="1">
    <citation type="submission" date="2023-02" db="EMBL/GenBank/DDBJ databases">
        <title>Pathogen: clinical or host-associated sample.</title>
        <authorList>
            <person name="Hergert J."/>
            <person name="Casey R."/>
            <person name="Wagner J."/>
            <person name="Young E.L."/>
            <person name="Oakeson K.F."/>
        </authorList>
    </citation>
    <scope>NUCLEOTIDE SEQUENCE</scope>
    <source>
        <strain evidence="3 5">2022CK-00829</strain>
        <strain evidence="2">2022CK-00830</strain>
        <plasmid evidence="2">unnamed1</plasmid>
    </source>
</reference>
<feature type="domain" description="Xylose isomerase-like TIM barrel" evidence="1">
    <location>
        <begin position="19"/>
        <end position="265"/>
    </location>
</feature>
<name>A0AAX3N635_9BACL</name>
<evidence type="ECO:0000313" key="2">
    <source>
        <dbReference type="EMBL" id="WDH85300.1"/>
    </source>
</evidence>
<dbReference type="SUPFAM" id="SSF51658">
    <property type="entry name" value="Xylose isomerase-like"/>
    <property type="match status" value="1"/>
</dbReference>
<dbReference type="Proteomes" id="UP001220962">
    <property type="component" value="Plasmid unnamed1"/>
</dbReference>
<dbReference type="Proteomes" id="UP001221519">
    <property type="component" value="Chromosome"/>
</dbReference>
<dbReference type="EMBL" id="CP118102">
    <property type="protein sequence ID" value="WDH85300.1"/>
    <property type="molecule type" value="Genomic_DNA"/>
</dbReference>
<evidence type="ECO:0000313" key="3">
    <source>
        <dbReference type="EMBL" id="WDI02090.1"/>
    </source>
</evidence>
<proteinExistence type="predicted"/>
<keyword evidence="5" id="KW-1185">Reference proteome</keyword>
<evidence type="ECO:0000313" key="4">
    <source>
        <dbReference type="Proteomes" id="UP001220962"/>
    </source>
</evidence>
<dbReference type="PANTHER" id="PTHR12110">
    <property type="entry name" value="HYDROXYPYRUVATE ISOMERASE"/>
    <property type="match status" value="1"/>
</dbReference>
<dbReference type="Pfam" id="PF01261">
    <property type="entry name" value="AP_endonuc_2"/>
    <property type="match status" value="1"/>
</dbReference>
<keyword evidence="2" id="KW-0413">Isomerase</keyword>
<protein>
    <submittedName>
        <fullName evidence="2">Sugar phosphate isomerase/epimerase</fullName>
    </submittedName>
</protein>
<organism evidence="2 4">
    <name type="scientific">Paenibacillus urinalis</name>
    <dbReference type="NCBI Taxonomy" id="521520"/>
    <lineage>
        <taxon>Bacteria</taxon>
        <taxon>Bacillati</taxon>
        <taxon>Bacillota</taxon>
        <taxon>Bacilli</taxon>
        <taxon>Bacillales</taxon>
        <taxon>Paenibacillaceae</taxon>
        <taxon>Paenibacillus</taxon>
    </lineage>
</organism>
<dbReference type="RefSeq" id="WP_158223754.1">
    <property type="nucleotide sequence ID" value="NZ_CP118102.1"/>
</dbReference>
<dbReference type="PANTHER" id="PTHR12110:SF41">
    <property type="entry name" value="INOSOSE DEHYDRATASE"/>
    <property type="match status" value="1"/>
</dbReference>
<dbReference type="InterPro" id="IPR050312">
    <property type="entry name" value="IolE/XylAMocC-like"/>
</dbReference>
<sequence>MKYAFNTASAPTLTLPELLEAARRYGYGGLEVRAGVGHRHGIEIDAGTEARQSLRRLAEKAKVALTALGVSSRFSAAEEEGEAQIDAAEKAIELAADMGIPYVRLFCGRIAAGDSRDKARERIVEALRRLAPSGTEHGVVLLLETHDDWSAPGELAEVLRRVGHPSVAALWDVLHTQHEGEASPAETVAALGPWIRHVHVHDGVRKPPGSTGHPHYRAIGSGDVDHAEVIRALNGIGYTGWLSGEWYEWEPRETHLPRELEALRRAEQAAGKGASEDGL</sequence>
<evidence type="ECO:0000313" key="5">
    <source>
        <dbReference type="Proteomes" id="UP001221519"/>
    </source>
</evidence>
<accession>A0AAX3N635</accession>
<evidence type="ECO:0000259" key="1">
    <source>
        <dbReference type="Pfam" id="PF01261"/>
    </source>
</evidence>
<dbReference type="InterPro" id="IPR036237">
    <property type="entry name" value="Xyl_isomerase-like_sf"/>
</dbReference>
<dbReference type="GO" id="GO:0016853">
    <property type="term" value="F:isomerase activity"/>
    <property type="evidence" value="ECO:0007669"/>
    <property type="project" value="UniProtKB-KW"/>
</dbReference>
<dbReference type="InterPro" id="IPR013022">
    <property type="entry name" value="Xyl_isomerase-like_TIM-brl"/>
</dbReference>
<geneLocation type="plasmid" evidence="2 4">
    <name>unnamed1</name>
</geneLocation>
<dbReference type="Gene3D" id="3.20.20.150">
    <property type="entry name" value="Divalent-metal-dependent TIM barrel enzymes"/>
    <property type="match status" value="1"/>
</dbReference>
<dbReference type="EMBL" id="CP118108">
    <property type="protein sequence ID" value="WDI02090.1"/>
    <property type="molecule type" value="Genomic_DNA"/>
</dbReference>
<dbReference type="AlphaFoldDB" id="A0AAX3N635"/>